<evidence type="ECO:0000256" key="6">
    <source>
        <dbReference type="SAM" id="Phobius"/>
    </source>
</evidence>
<keyword evidence="2" id="KW-1003">Cell membrane</keyword>
<feature type="transmembrane region" description="Helical" evidence="6">
    <location>
        <begin position="272"/>
        <end position="289"/>
    </location>
</feature>
<evidence type="ECO:0000256" key="1">
    <source>
        <dbReference type="ARBA" id="ARBA00004651"/>
    </source>
</evidence>
<feature type="transmembrane region" description="Helical" evidence="6">
    <location>
        <begin position="152"/>
        <end position="172"/>
    </location>
</feature>
<feature type="domain" description="EamA" evidence="7">
    <location>
        <begin position="9"/>
        <end position="140"/>
    </location>
</feature>
<dbReference type="Pfam" id="PF00892">
    <property type="entry name" value="EamA"/>
    <property type="match status" value="2"/>
</dbReference>
<dbReference type="PANTHER" id="PTHR32322:SF18">
    <property type="entry name" value="S-ADENOSYLMETHIONINE_S-ADENOSYLHOMOCYSTEINE TRANSPORTER"/>
    <property type="match status" value="1"/>
</dbReference>
<accession>A0A4D7JGY1</accession>
<dbReference type="InterPro" id="IPR037185">
    <property type="entry name" value="EmrE-like"/>
</dbReference>
<feature type="transmembrane region" description="Helical" evidence="6">
    <location>
        <begin position="184"/>
        <end position="205"/>
    </location>
</feature>
<keyword evidence="4 6" id="KW-1133">Transmembrane helix</keyword>
<keyword evidence="9" id="KW-1185">Reference proteome</keyword>
<dbReference type="KEGG" id="fpf:DCC35_06030"/>
<keyword evidence="5 6" id="KW-0472">Membrane</keyword>
<evidence type="ECO:0000313" key="8">
    <source>
        <dbReference type="EMBL" id="QCK14333.1"/>
    </source>
</evidence>
<dbReference type="GO" id="GO:0005886">
    <property type="term" value="C:plasma membrane"/>
    <property type="evidence" value="ECO:0007669"/>
    <property type="project" value="UniProtKB-SubCell"/>
</dbReference>
<feature type="transmembrane region" description="Helical" evidence="6">
    <location>
        <begin position="246"/>
        <end position="266"/>
    </location>
</feature>
<name>A0A4D7JGY1_9BACT</name>
<feature type="transmembrane region" description="Helical" evidence="6">
    <location>
        <begin position="5"/>
        <end position="25"/>
    </location>
</feature>
<evidence type="ECO:0000256" key="3">
    <source>
        <dbReference type="ARBA" id="ARBA00022692"/>
    </source>
</evidence>
<dbReference type="InterPro" id="IPR000620">
    <property type="entry name" value="EamA_dom"/>
</dbReference>
<sequence length="298" mass="32960">MKSQIVPHIQLFIVALIYGANYSIAKSIMPEWLTPNAFIFIRIASGAVAFWILAPLFGGNEKISKSDYPRLMICGLTGTAMNQLFFFKGLVYTSSVNASVIMTLSPILVLVISAIILRTRMTTVKISGIILGAIGAGLLLGQKNFNLDNDSFIGDLFILVNASSYAFYLVLVKPLMVKYNAMTVVKWVFTFGLLFIFPFGIADAIQTSYVVMPWTVVLRISYVVICTTILAYMLNLFAMKKVNPSVVGAYIYLQPVCAMLISVFILNNELTLEKIVYSLLIFIGVYMVSQPGFKKKAA</sequence>
<evidence type="ECO:0000259" key="7">
    <source>
        <dbReference type="Pfam" id="PF00892"/>
    </source>
</evidence>
<feature type="domain" description="EamA" evidence="7">
    <location>
        <begin position="153"/>
        <end position="289"/>
    </location>
</feature>
<feature type="transmembrane region" description="Helical" evidence="6">
    <location>
        <begin position="211"/>
        <end position="234"/>
    </location>
</feature>
<dbReference type="AlphaFoldDB" id="A0A4D7JGY1"/>
<reference evidence="8 9" key="1">
    <citation type="submission" date="2018-04" db="EMBL/GenBank/DDBJ databases">
        <title>Complete genome uncultured novel isolate.</title>
        <authorList>
            <person name="Merlino G."/>
        </authorList>
    </citation>
    <scope>NUCLEOTIDE SEQUENCE [LARGE SCALE GENOMIC DNA]</scope>
    <source>
        <strain evidence="9">R1DC9</strain>
    </source>
</reference>
<gene>
    <name evidence="8" type="ORF">DCC35_06030</name>
</gene>
<feature type="transmembrane region" description="Helical" evidence="6">
    <location>
        <begin position="98"/>
        <end position="117"/>
    </location>
</feature>
<dbReference type="SUPFAM" id="SSF103481">
    <property type="entry name" value="Multidrug resistance efflux transporter EmrE"/>
    <property type="match status" value="2"/>
</dbReference>
<evidence type="ECO:0000256" key="5">
    <source>
        <dbReference type="ARBA" id="ARBA00023136"/>
    </source>
</evidence>
<comment type="subcellular location">
    <subcellularLocation>
        <location evidence="1">Cell membrane</location>
        <topology evidence="1">Multi-pass membrane protein</topology>
    </subcellularLocation>
</comment>
<dbReference type="EMBL" id="CP028923">
    <property type="protein sequence ID" value="QCK14333.1"/>
    <property type="molecule type" value="Genomic_DNA"/>
</dbReference>
<feature type="transmembrane region" description="Helical" evidence="6">
    <location>
        <begin position="124"/>
        <end position="140"/>
    </location>
</feature>
<dbReference type="OrthoDB" id="9811486at2"/>
<dbReference type="PANTHER" id="PTHR32322">
    <property type="entry name" value="INNER MEMBRANE TRANSPORTER"/>
    <property type="match status" value="1"/>
</dbReference>
<proteinExistence type="predicted"/>
<feature type="transmembrane region" description="Helical" evidence="6">
    <location>
        <begin position="37"/>
        <end position="59"/>
    </location>
</feature>
<evidence type="ECO:0000256" key="4">
    <source>
        <dbReference type="ARBA" id="ARBA00022989"/>
    </source>
</evidence>
<dbReference type="InterPro" id="IPR050638">
    <property type="entry name" value="AA-Vitamin_Transporters"/>
</dbReference>
<dbReference type="RefSeq" id="WP_137089922.1">
    <property type="nucleotide sequence ID" value="NZ_CP028923.1"/>
</dbReference>
<protein>
    <submittedName>
        <fullName evidence="8">EamA/RhaT family transporter</fullName>
    </submittedName>
</protein>
<dbReference type="Proteomes" id="UP000298616">
    <property type="component" value="Chromosome"/>
</dbReference>
<keyword evidence="3 6" id="KW-0812">Transmembrane</keyword>
<evidence type="ECO:0000313" key="9">
    <source>
        <dbReference type="Proteomes" id="UP000298616"/>
    </source>
</evidence>
<organism evidence="8 9">
    <name type="scientific">Mangrovivirga cuniculi</name>
    <dbReference type="NCBI Taxonomy" id="2715131"/>
    <lineage>
        <taxon>Bacteria</taxon>
        <taxon>Pseudomonadati</taxon>
        <taxon>Bacteroidota</taxon>
        <taxon>Cytophagia</taxon>
        <taxon>Cytophagales</taxon>
        <taxon>Mangrovivirgaceae</taxon>
        <taxon>Mangrovivirga</taxon>
    </lineage>
</organism>
<evidence type="ECO:0000256" key="2">
    <source>
        <dbReference type="ARBA" id="ARBA00022475"/>
    </source>
</evidence>